<dbReference type="EC" id="1.-.-.-" evidence="1"/>
<dbReference type="Proteomes" id="UP001596270">
    <property type="component" value="Unassembled WGS sequence"/>
</dbReference>
<dbReference type="RefSeq" id="WP_371438738.1">
    <property type="nucleotide sequence ID" value="NZ_JBHSRS010000084.1"/>
</dbReference>
<reference evidence="2" key="1">
    <citation type="journal article" date="2019" name="Int. J. Syst. Evol. Microbiol.">
        <title>The Global Catalogue of Microorganisms (GCM) 10K type strain sequencing project: providing services to taxonomists for standard genome sequencing and annotation.</title>
        <authorList>
            <consortium name="The Broad Institute Genomics Platform"/>
            <consortium name="The Broad Institute Genome Sequencing Center for Infectious Disease"/>
            <person name="Wu L."/>
            <person name="Ma J."/>
        </authorList>
    </citation>
    <scope>NUCLEOTIDE SEQUENCE [LARGE SCALE GENOMIC DNA]</scope>
    <source>
        <strain evidence="2">CCUG 39402</strain>
    </source>
</reference>
<dbReference type="EMBL" id="JBHSRS010000084">
    <property type="protein sequence ID" value="MFC6284481.1"/>
    <property type="molecule type" value="Genomic_DNA"/>
</dbReference>
<keyword evidence="2" id="KW-1185">Reference proteome</keyword>
<dbReference type="Pfam" id="PF13618">
    <property type="entry name" value="Gluconate_2-dh3"/>
    <property type="match status" value="1"/>
</dbReference>
<evidence type="ECO:0000313" key="1">
    <source>
        <dbReference type="EMBL" id="MFC6284481.1"/>
    </source>
</evidence>
<name>A0ABW1U712_9BURK</name>
<dbReference type="GO" id="GO:0016491">
    <property type="term" value="F:oxidoreductase activity"/>
    <property type="evidence" value="ECO:0007669"/>
    <property type="project" value="UniProtKB-KW"/>
</dbReference>
<keyword evidence="1" id="KW-0560">Oxidoreductase</keyword>
<comment type="caution">
    <text evidence="1">The sequence shown here is derived from an EMBL/GenBank/DDBJ whole genome shotgun (WGS) entry which is preliminary data.</text>
</comment>
<accession>A0ABW1U712</accession>
<dbReference type="PROSITE" id="PS51318">
    <property type="entry name" value="TAT"/>
    <property type="match status" value="1"/>
</dbReference>
<evidence type="ECO:0000313" key="2">
    <source>
        <dbReference type="Proteomes" id="UP001596270"/>
    </source>
</evidence>
<gene>
    <name evidence="1" type="ORF">ACFQND_24925</name>
</gene>
<dbReference type="InterPro" id="IPR027056">
    <property type="entry name" value="Gluconate_2DH_su3"/>
</dbReference>
<organism evidence="1 2">
    <name type="scientific">Polaromonas aquatica</name>
    <dbReference type="NCBI Taxonomy" id="332657"/>
    <lineage>
        <taxon>Bacteria</taxon>
        <taxon>Pseudomonadati</taxon>
        <taxon>Pseudomonadota</taxon>
        <taxon>Betaproteobacteria</taxon>
        <taxon>Burkholderiales</taxon>
        <taxon>Comamonadaceae</taxon>
        <taxon>Polaromonas</taxon>
    </lineage>
</organism>
<protein>
    <submittedName>
        <fullName evidence="1">Gluconate 2-dehydrogenase subunit 3 family protein</fullName>
        <ecNumber evidence="1">1.-.-.-</ecNumber>
    </submittedName>
</protein>
<sequence>MNEKPADLNKRRNFLKQVAGATSALPFGQGLVGGIAATSLAANAQAPGAAAPPAASPVVGYVCFSQDEAAFVETMVNIMCPADEFTPNGVDCGLPIYIDRQLAGDFGRGSKRYSHGPWQQGKPQQGYQLPMTPEQHFKVGIEAANKACVAKYGKPFDQVAASDGNAFLNDLAAGKVSDPRLPMDAWFNELMYPLFTQACFADPIYGGNYNKVFWKMVGYPGLPATNTVNMVQYRGKPFPGAKDPKSMADFS</sequence>
<dbReference type="InterPro" id="IPR006311">
    <property type="entry name" value="TAT_signal"/>
</dbReference>
<proteinExistence type="predicted"/>